<gene>
    <name evidence="2" type="ORF">BBLFYP81_01822</name>
    <name evidence="1" type="ORF">BIFLH24_01182</name>
</gene>
<evidence type="ECO:0000313" key="3">
    <source>
        <dbReference type="Proteomes" id="UP000494173"/>
    </source>
</evidence>
<evidence type="ECO:0000313" key="1">
    <source>
        <dbReference type="EMBL" id="VWQ19954.1"/>
    </source>
</evidence>
<reference evidence="1 3" key="1">
    <citation type="submission" date="2019-10" db="EMBL/GenBank/DDBJ databases">
        <authorList>
            <consortium name="Melissa Lawson"/>
            <person name="O'neill I."/>
        </authorList>
    </citation>
    <scope>NUCLEOTIDE SEQUENCE [LARGE SCALE GENOMIC DNA]</scope>
    <source>
        <strain evidence="1">LH_24</strain>
    </source>
</reference>
<reference evidence="2" key="2">
    <citation type="submission" date="2019-11" db="EMBL/GenBank/DDBJ databases">
        <authorList>
            <person name="Feng L."/>
        </authorList>
    </citation>
    <scope>NUCLEOTIDE SEQUENCE</scope>
    <source>
        <strain evidence="2">BbreveLFYP81</strain>
    </source>
</reference>
<dbReference type="EMBL" id="CABWKB010000015">
    <property type="protein sequence ID" value="VWQ19954.1"/>
    <property type="molecule type" value="Genomic_DNA"/>
</dbReference>
<evidence type="ECO:0000313" key="2">
    <source>
        <dbReference type="EMBL" id="VYT14501.1"/>
    </source>
</evidence>
<dbReference type="AlphaFoldDB" id="A0A6N2UDS1"/>
<accession>A0A6N2UDS1</accession>
<organism evidence="2">
    <name type="scientific">Bifidobacterium breve</name>
    <dbReference type="NCBI Taxonomy" id="1685"/>
    <lineage>
        <taxon>Bacteria</taxon>
        <taxon>Bacillati</taxon>
        <taxon>Actinomycetota</taxon>
        <taxon>Actinomycetes</taxon>
        <taxon>Bifidobacteriales</taxon>
        <taxon>Bifidobacteriaceae</taxon>
        <taxon>Bifidobacterium</taxon>
    </lineage>
</organism>
<proteinExistence type="predicted"/>
<dbReference type="EMBL" id="CACRSN010000009">
    <property type="protein sequence ID" value="VYT14501.1"/>
    <property type="molecule type" value="Genomic_DNA"/>
</dbReference>
<name>A0A6N2UDS1_BIFBR</name>
<protein>
    <submittedName>
        <fullName evidence="2">Uncharacterized protein</fullName>
    </submittedName>
</protein>
<dbReference type="Proteomes" id="UP000494173">
    <property type="component" value="Unassembled WGS sequence"/>
</dbReference>
<sequence>MPENTNGPPDCWRTCLIITGGTGPWKPADAMESVEVLRIDDGEQFATVHLPFIERLI</sequence>